<dbReference type="EMBL" id="CP001998">
    <property type="protein sequence ID" value="ADE55424.1"/>
    <property type="molecule type" value="Genomic_DNA"/>
</dbReference>
<accession>D5ENE8</accession>
<proteinExistence type="predicted"/>
<keyword evidence="3" id="KW-1185">Reference proteome</keyword>
<dbReference type="KEGG" id="caa:Caka_2408"/>
<dbReference type="RefSeq" id="WP_013044146.1">
    <property type="nucleotide sequence ID" value="NC_014008.1"/>
</dbReference>
<feature type="region of interest" description="Disordered" evidence="1">
    <location>
        <begin position="490"/>
        <end position="520"/>
    </location>
</feature>
<dbReference type="STRING" id="583355.Caka_2408"/>
<evidence type="ECO:0000313" key="2">
    <source>
        <dbReference type="EMBL" id="ADE55424.1"/>
    </source>
</evidence>
<evidence type="ECO:0000313" key="3">
    <source>
        <dbReference type="Proteomes" id="UP000000925"/>
    </source>
</evidence>
<evidence type="ECO:0000256" key="1">
    <source>
        <dbReference type="SAM" id="MobiDB-lite"/>
    </source>
</evidence>
<gene>
    <name evidence="2" type="ordered locus">Caka_2408</name>
</gene>
<dbReference type="Proteomes" id="UP000000925">
    <property type="component" value="Chromosome"/>
</dbReference>
<reference evidence="2 3" key="1">
    <citation type="journal article" date="2010" name="Stand. Genomic Sci.">
        <title>Complete genome sequence of Coraliomargarita akajimensis type strain (04OKA010-24).</title>
        <authorList>
            <person name="Mavromatis K."/>
            <person name="Abt B."/>
            <person name="Brambilla E."/>
            <person name="Lapidus A."/>
            <person name="Copeland A."/>
            <person name="Deshpande S."/>
            <person name="Nolan M."/>
            <person name="Lucas S."/>
            <person name="Tice H."/>
            <person name="Cheng J.F."/>
            <person name="Han C."/>
            <person name="Detter J.C."/>
            <person name="Woyke T."/>
            <person name="Goodwin L."/>
            <person name="Pitluck S."/>
            <person name="Held B."/>
            <person name="Brettin T."/>
            <person name="Tapia R."/>
            <person name="Ivanova N."/>
            <person name="Mikhailova N."/>
            <person name="Pati A."/>
            <person name="Liolios K."/>
            <person name="Chen A."/>
            <person name="Palaniappan K."/>
            <person name="Land M."/>
            <person name="Hauser L."/>
            <person name="Chang Y.J."/>
            <person name="Jeffries C.D."/>
            <person name="Rohde M."/>
            <person name="Goker M."/>
            <person name="Bristow J."/>
            <person name="Eisen J.A."/>
            <person name="Markowitz V."/>
            <person name="Hugenholtz P."/>
            <person name="Klenk H.P."/>
            <person name="Kyrpides N.C."/>
        </authorList>
    </citation>
    <scope>NUCLEOTIDE SEQUENCE [LARGE SCALE GENOMIC DNA]</scope>
    <source>
        <strain evidence="3">DSM 45221 / IAM 15411 / JCM 23193 / KCTC 12865</strain>
    </source>
</reference>
<dbReference type="AlphaFoldDB" id="D5ENE8"/>
<feature type="compositionally biased region" description="Polar residues" evidence="1">
    <location>
        <begin position="504"/>
        <end position="515"/>
    </location>
</feature>
<sequence>MISFFPQRMQQSARRGFCVLGLIALTLVGQQSTFAQSSEELFRATWVAQSPDQGNIIVILKQSGRASYFWADNADRKVYQGTWTADESGANIQWENGGNHRLTREAIGFKMAYTGGTGIAPYESQAQQVPKEILGQWAKPPSKDKDLLSDRDQAKGFFGTWKIETENETVFVFIEPDRSAATTWDDQGKMPQGFRGAWAKQGAELHIVWNTGHYSILRQSERDFTYKTVQPGMVIEDDKSAWGRGSRTNEVNVPADWLEPYRIERETYKGGIAFSSRKQARNFYRGEWLVKHGEKSYEKISLGRFGGLSTSRNRKLEGNWLMSGQDIFLRWDDGLRNVLSPIGNGFLIYEYIPGRPLDGVPNRVRSAAPTDTGKLAKHLKGRADVAEQMIVVAEAAGVNDADQTGGWGRTFSRWVWPFGADKSGSSDALLQDSYDEGSKSANDPWWWVSWSEDRLVVEQQEEQATTENVIATKPEAEPETVTTVEVAAADETTSDAGTDEVVSNDLTETQATETPATRKRTKWYWPF</sequence>
<dbReference type="OrthoDB" id="188159at2"/>
<name>D5ENE8_CORAD</name>
<protein>
    <submittedName>
        <fullName evidence="2">Uncharacterized protein</fullName>
    </submittedName>
</protein>
<organism evidence="2 3">
    <name type="scientific">Coraliomargarita akajimensis (strain DSM 45221 / IAM 15411 / JCM 23193 / KCTC 12865 / 04OKA010-24)</name>
    <dbReference type="NCBI Taxonomy" id="583355"/>
    <lineage>
        <taxon>Bacteria</taxon>
        <taxon>Pseudomonadati</taxon>
        <taxon>Verrucomicrobiota</taxon>
        <taxon>Opitutia</taxon>
        <taxon>Puniceicoccales</taxon>
        <taxon>Coraliomargaritaceae</taxon>
        <taxon>Coraliomargarita</taxon>
    </lineage>
</organism>
<dbReference type="HOGENOM" id="CLU_516502_0_0_0"/>